<proteinExistence type="predicted"/>
<dbReference type="Proteomes" id="UP000265962">
    <property type="component" value="Unassembled WGS sequence"/>
</dbReference>
<name>A0A375I2H9_9ACTN</name>
<dbReference type="RefSeq" id="WP_147385342.1">
    <property type="nucleotide sequence ID" value="NZ_OMOH01000003.1"/>
</dbReference>
<evidence type="ECO:0000313" key="2">
    <source>
        <dbReference type="EMBL" id="SPF67889.1"/>
    </source>
</evidence>
<keyword evidence="1" id="KW-0812">Transmembrane</keyword>
<keyword evidence="1" id="KW-1133">Transmembrane helix</keyword>
<dbReference type="EMBL" id="OMOH01000003">
    <property type="protein sequence ID" value="SPF67889.1"/>
    <property type="molecule type" value="Genomic_DNA"/>
</dbReference>
<evidence type="ECO:0000313" key="3">
    <source>
        <dbReference type="Proteomes" id="UP000265962"/>
    </source>
</evidence>
<keyword evidence="1" id="KW-0472">Membrane</keyword>
<evidence type="ECO:0000256" key="1">
    <source>
        <dbReference type="SAM" id="Phobius"/>
    </source>
</evidence>
<accession>A0A375I2H9</accession>
<protein>
    <submittedName>
        <fullName evidence="2">Uncharacterized protein</fullName>
    </submittedName>
</protein>
<keyword evidence="3" id="KW-1185">Reference proteome</keyword>
<feature type="transmembrane region" description="Helical" evidence="1">
    <location>
        <begin position="40"/>
        <end position="58"/>
    </location>
</feature>
<dbReference type="OrthoDB" id="5638726at2"/>
<reference evidence="3" key="1">
    <citation type="submission" date="2018-02" db="EMBL/GenBank/DDBJ databases">
        <authorList>
            <person name="Hornung B."/>
        </authorList>
    </citation>
    <scope>NUCLEOTIDE SEQUENCE [LARGE SCALE GENOMIC DNA]</scope>
</reference>
<organism evidence="2 3">
    <name type="scientific">Propionibacterium ruminifibrarum</name>
    <dbReference type="NCBI Taxonomy" id="1962131"/>
    <lineage>
        <taxon>Bacteria</taxon>
        <taxon>Bacillati</taxon>
        <taxon>Actinomycetota</taxon>
        <taxon>Actinomycetes</taxon>
        <taxon>Propionibacteriales</taxon>
        <taxon>Propionibacteriaceae</taxon>
        <taxon>Propionibacterium</taxon>
    </lineage>
</organism>
<dbReference type="AlphaFoldDB" id="A0A375I2H9"/>
<gene>
    <name evidence="2" type="ORF">PROPJV5_0843</name>
</gene>
<sequence>MAASGVRITGRIVAEWAAITLACLLLDLVIQLAAGRHPGVFENVCWVLVAVTVGWAGSHGRRLLR</sequence>
<feature type="transmembrane region" description="Helical" evidence="1">
    <location>
        <begin position="12"/>
        <end position="34"/>
    </location>
</feature>